<evidence type="ECO:0000313" key="5">
    <source>
        <dbReference type="EMBL" id="KAL0192009.1"/>
    </source>
</evidence>
<dbReference type="Pfam" id="PF04615">
    <property type="entry name" value="Utp14"/>
    <property type="match status" value="1"/>
</dbReference>
<accession>A0ABD0R0S4</accession>
<evidence type="ECO:0000256" key="2">
    <source>
        <dbReference type="ARBA" id="ARBA00007774"/>
    </source>
</evidence>
<dbReference type="PANTHER" id="PTHR14150:SF12">
    <property type="entry name" value="U3 SMALL NUCLEOLAR RNA-ASSOCIATED PROTEIN 14 HOMOLOG A"/>
    <property type="match status" value="1"/>
</dbReference>
<dbReference type="AlphaFoldDB" id="A0ABD0R0S4"/>
<evidence type="ECO:0000256" key="4">
    <source>
        <dbReference type="ARBA" id="ARBA00023242"/>
    </source>
</evidence>
<gene>
    <name evidence="5" type="ORF">M9458_010305</name>
</gene>
<proteinExistence type="inferred from homology"/>
<protein>
    <submittedName>
        <fullName evidence="5">Uncharacterized protein</fullName>
    </submittedName>
</protein>
<comment type="similarity">
    <text evidence="2">Belongs to the UTP14 family.</text>
</comment>
<feature type="non-terminal residue" evidence="5">
    <location>
        <position position="64"/>
    </location>
</feature>
<evidence type="ECO:0000256" key="1">
    <source>
        <dbReference type="ARBA" id="ARBA00004604"/>
    </source>
</evidence>
<keyword evidence="6" id="KW-1185">Reference proteome</keyword>
<keyword evidence="3" id="KW-0597">Phosphoprotein</keyword>
<evidence type="ECO:0000313" key="6">
    <source>
        <dbReference type="Proteomes" id="UP001529510"/>
    </source>
</evidence>
<comment type="caution">
    <text evidence="5">The sequence shown here is derived from an EMBL/GenBank/DDBJ whole genome shotgun (WGS) entry which is preliminary data.</text>
</comment>
<feature type="non-terminal residue" evidence="5">
    <location>
        <position position="1"/>
    </location>
</feature>
<dbReference type="GO" id="GO:0005730">
    <property type="term" value="C:nucleolus"/>
    <property type="evidence" value="ECO:0007669"/>
    <property type="project" value="UniProtKB-SubCell"/>
</dbReference>
<name>A0ABD0R0S4_CIRMR</name>
<comment type="subcellular location">
    <subcellularLocation>
        <location evidence="1">Nucleus</location>
        <location evidence="1">Nucleolus</location>
    </subcellularLocation>
</comment>
<keyword evidence="4" id="KW-0539">Nucleus</keyword>
<sequence>VSYIPFPFQNTAQFESCIRTPVGQTWNTQSVVKRMTKPKVLTTLGAIIEPMAKDLKNNTSTTPA</sequence>
<dbReference type="InterPro" id="IPR006709">
    <property type="entry name" value="SSU_processome_Utp14"/>
</dbReference>
<dbReference type="EMBL" id="JAMKFB020000005">
    <property type="protein sequence ID" value="KAL0192009.1"/>
    <property type="molecule type" value="Genomic_DNA"/>
</dbReference>
<dbReference type="PANTHER" id="PTHR14150">
    <property type="entry name" value="U3 SMALL NUCLEOLAR RNA-ASSOCIATED PROTEIN 14"/>
    <property type="match status" value="1"/>
</dbReference>
<organism evidence="5 6">
    <name type="scientific">Cirrhinus mrigala</name>
    <name type="common">Mrigala</name>
    <dbReference type="NCBI Taxonomy" id="683832"/>
    <lineage>
        <taxon>Eukaryota</taxon>
        <taxon>Metazoa</taxon>
        <taxon>Chordata</taxon>
        <taxon>Craniata</taxon>
        <taxon>Vertebrata</taxon>
        <taxon>Euteleostomi</taxon>
        <taxon>Actinopterygii</taxon>
        <taxon>Neopterygii</taxon>
        <taxon>Teleostei</taxon>
        <taxon>Ostariophysi</taxon>
        <taxon>Cypriniformes</taxon>
        <taxon>Cyprinidae</taxon>
        <taxon>Labeoninae</taxon>
        <taxon>Labeonini</taxon>
        <taxon>Cirrhinus</taxon>
    </lineage>
</organism>
<reference evidence="5 6" key="1">
    <citation type="submission" date="2024-05" db="EMBL/GenBank/DDBJ databases">
        <title>Genome sequencing and assembly of Indian major carp, Cirrhinus mrigala (Hamilton, 1822).</title>
        <authorList>
            <person name="Mohindra V."/>
            <person name="Chowdhury L.M."/>
            <person name="Lal K."/>
            <person name="Jena J.K."/>
        </authorList>
    </citation>
    <scope>NUCLEOTIDE SEQUENCE [LARGE SCALE GENOMIC DNA]</scope>
    <source>
        <strain evidence="5">CM1030</strain>
        <tissue evidence="5">Blood</tissue>
    </source>
</reference>
<dbReference type="Proteomes" id="UP001529510">
    <property type="component" value="Unassembled WGS sequence"/>
</dbReference>
<evidence type="ECO:0000256" key="3">
    <source>
        <dbReference type="ARBA" id="ARBA00022553"/>
    </source>
</evidence>